<reference evidence="3" key="2">
    <citation type="submission" date="2025-09" db="UniProtKB">
        <authorList>
            <consortium name="Ensembl"/>
        </authorList>
    </citation>
    <scope>IDENTIFICATION</scope>
</reference>
<keyword evidence="1" id="KW-0175">Coiled coil</keyword>
<dbReference type="Ensembl" id="ENSLLET00000029785.1">
    <property type="protein sequence ID" value="ENSLLEP00000028670.1"/>
    <property type="gene ID" value="ENSLLEG00000018139.1"/>
</dbReference>
<dbReference type="GeneTree" id="ENSGT00940000154656"/>
<name>A0A8C5PVS9_9ANUR</name>
<keyword evidence="4" id="KW-1185">Reference proteome</keyword>
<proteinExistence type="predicted"/>
<dbReference type="PANTHER" id="PTHR21640">
    <property type="match status" value="1"/>
</dbReference>
<reference evidence="3" key="1">
    <citation type="submission" date="2025-08" db="UniProtKB">
        <authorList>
            <consortium name="Ensembl"/>
        </authorList>
    </citation>
    <scope>IDENTIFICATION</scope>
</reference>
<feature type="coiled-coil region" evidence="1">
    <location>
        <begin position="264"/>
        <end position="294"/>
    </location>
</feature>
<organism evidence="3 4">
    <name type="scientific">Leptobrachium leishanense</name>
    <name type="common">Leishan spiny toad</name>
    <dbReference type="NCBI Taxonomy" id="445787"/>
    <lineage>
        <taxon>Eukaryota</taxon>
        <taxon>Metazoa</taxon>
        <taxon>Chordata</taxon>
        <taxon>Craniata</taxon>
        <taxon>Vertebrata</taxon>
        <taxon>Euteleostomi</taxon>
        <taxon>Amphibia</taxon>
        <taxon>Batrachia</taxon>
        <taxon>Anura</taxon>
        <taxon>Pelobatoidea</taxon>
        <taxon>Megophryidae</taxon>
        <taxon>Leptobrachium</taxon>
    </lineage>
</organism>
<dbReference type="InterPro" id="IPR018159">
    <property type="entry name" value="Spectrin/alpha-actinin"/>
</dbReference>
<dbReference type="SUPFAM" id="SSF46966">
    <property type="entry name" value="Spectrin repeat"/>
    <property type="match status" value="1"/>
</dbReference>
<dbReference type="Gene3D" id="1.20.58.60">
    <property type="match status" value="1"/>
</dbReference>
<evidence type="ECO:0000313" key="3">
    <source>
        <dbReference type="Ensembl" id="ENSLLEP00000028670.1"/>
    </source>
</evidence>
<protein>
    <recommendedName>
        <fullName evidence="5">KASH domain-containing protein</fullName>
    </recommendedName>
</protein>
<sequence length="775" mass="86342">MAEWPSGYPYGQKLHSQLNAASVPNGSSPSTSGWSSLLAPDVSLATSHHPNCLSSQSFNCSLPPSYNVSSVCLIPLPDPKAASTTTNLCLTSSSGSPGSYPSHPSEQIQCHNEPCSPSSVNDVPPDLSVMLSTYCTLLPSNNTSLAPHESLARLSACPPVTWSDSPSSQNQAVHTDPPIPECPAATHCPHAFLRGGSVVSITLHKEHMDNSRCKICNTSVDKMAQMDQNRRFYEQFLDSLSRFEDWLQLVRITSSLSPPARTLHQEAKVTMSRYEGLLREMRERLLDLESLNRQYWRLSQVPHQNLIPSVLRSRMQEINQLWDVLQGQAEAIHQTLKLRVQQRDEFDMNQEEIRLWLTEMDQGLSTVEYIHSGNPSEKIRQLQTFQEDVRSNMQRMEDLFERGNDLINESDPQDADKLEEEIAALGYFCQEIFTHLSRLQKRLVSTKLVFEDDFLDGDLEMGSSGSSDVFLEIGGEQRAGVGHSVVSSASQKSPHMDGAAVGTFEVELEWDPLGDVGRSSSNDEQESFYTASSVPRTYLRTRESHSSFNSLPWAAQGDGDTWRGSRDSVVPAVFPHFLDDESRALVLDPRPLQVNCNYFRGKAEQQGLTSTSSFAQSGQNEFDFQPMTDTVAAACGHEMNVTRWNESSDPAIINNEFPPEQRQRHGKKKRLKRLTHTENWKMFQKPHVPEVSILMENGFIDGLQHLPLMAGPLHPSTSGTGHVSSKPNPPSSFLVDFLLIPSFILLSAVRKEGAFPGSSPYIDMDRRGLWTSGRG</sequence>
<evidence type="ECO:0008006" key="5">
    <source>
        <dbReference type="Google" id="ProtNLM"/>
    </source>
</evidence>
<dbReference type="CDD" id="cd00176">
    <property type="entry name" value="SPEC"/>
    <property type="match status" value="1"/>
</dbReference>
<dbReference type="InterPro" id="IPR030268">
    <property type="entry name" value="SYNE4"/>
</dbReference>
<dbReference type="PANTHER" id="PTHR21640:SF1">
    <property type="entry name" value="NESPRIN-4"/>
    <property type="match status" value="1"/>
</dbReference>
<feature type="region of interest" description="Disordered" evidence="2">
    <location>
        <begin position="94"/>
        <end position="116"/>
    </location>
</feature>
<accession>A0A8C5PVS9</accession>
<feature type="compositionally biased region" description="Low complexity" evidence="2">
    <location>
        <begin position="94"/>
        <end position="105"/>
    </location>
</feature>
<evidence type="ECO:0000256" key="1">
    <source>
        <dbReference type="SAM" id="Coils"/>
    </source>
</evidence>
<dbReference type="GO" id="GO:0034993">
    <property type="term" value="C:meiotic nuclear membrane microtubule tethering complex"/>
    <property type="evidence" value="ECO:0007669"/>
    <property type="project" value="InterPro"/>
</dbReference>
<dbReference type="SMART" id="SM00150">
    <property type="entry name" value="SPEC"/>
    <property type="match status" value="2"/>
</dbReference>
<dbReference type="OrthoDB" id="18853at2759"/>
<evidence type="ECO:0000256" key="2">
    <source>
        <dbReference type="SAM" id="MobiDB-lite"/>
    </source>
</evidence>
<dbReference type="AlphaFoldDB" id="A0A8C5PVS9"/>
<dbReference type="Proteomes" id="UP000694569">
    <property type="component" value="Unplaced"/>
</dbReference>
<evidence type="ECO:0000313" key="4">
    <source>
        <dbReference type="Proteomes" id="UP000694569"/>
    </source>
</evidence>
<feature type="compositionally biased region" description="Polar residues" evidence="2">
    <location>
        <begin position="106"/>
        <end position="116"/>
    </location>
</feature>